<feature type="domain" description="Aspartyl/asparaginy/proline hydroxylase" evidence="4">
    <location>
        <begin position="89"/>
        <end position="244"/>
    </location>
</feature>
<comment type="similarity">
    <text evidence="1">Belongs to the aspartyl/asparaginyl beta-hydroxylase family.</text>
</comment>
<dbReference type="STRING" id="283909.R7V415"/>
<keyword evidence="3" id="KW-0560">Oxidoreductase</keyword>
<dbReference type="AlphaFoldDB" id="R7V415"/>
<dbReference type="OrthoDB" id="438431at2759"/>
<name>R7V415_CAPTE</name>
<dbReference type="PANTHER" id="PTHR46332:SF5">
    <property type="entry name" value="ASPARTATE BETA-HYDROXYLASE DOMAIN CONTAINING 2"/>
    <property type="match status" value="1"/>
</dbReference>
<dbReference type="Proteomes" id="UP000014760">
    <property type="component" value="Unassembled WGS sequence"/>
</dbReference>
<dbReference type="InterPro" id="IPR027443">
    <property type="entry name" value="IPNS-like_sf"/>
</dbReference>
<evidence type="ECO:0000313" key="5">
    <source>
        <dbReference type="EMBL" id="ELU10550.1"/>
    </source>
</evidence>
<keyword evidence="2" id="KW-0223">Dioxygenase</keyword>
<dbReference type="PANTHER" id="PTHR46332">
    <property type="entry name" value="ASPARTATE BETA-HYDROXYLASE DOMAIN-CONTAINING PROTEIN 2"/>
    <property type="match status" value="1"/>
</dbReference>
<evidence type="ECO:0000256" key="2">
    <source>
        <dbReference type="ARBA" id="ARBA00022964"/>
    </source>
</evidence>
<dbReference type="HOGENOM" id="CLU_059279_1_0_1"/>
<proteinExistence type="inferred from homology"/>
<accession>R7V415</accession>
<dbReference type="GO" id="GO:0051213">
    <property type="term" value="F:dioxygenase activity"/>
    <property type="evidence" value="ECO:0007669"/>
    <property type="project" value="UniProtKB-KW"/>
</dbReference>
<evidence type="ECO:0000313" key="6">
    <source>
        <dbReference type="EnsemblMetazoa" id="CapteP44878"/>
    </source>
</evidence>
<dbReference type="EMBL" id="KB297391">
    <property type="protein sequence ID" value="ELU10550.1"/>
    <property type="molecule type" value="Genomic_DNA"/>
</dbReference>
<reference evidence="6" key="3">
    <citation type="submission" date="2015-06" db="UniProtKB">
        <authorList>
            <consortium name="EnsemblMetazoa"/>
        </authorList>
    </citation>
    <scope>IDENTIFICATION</scope>
</reference>
<dbReference type="EMBL" id="AMQN01006005">
    <property type="status" value="NOT_ANNOTATED_CDS"/>
    <property type="molecule type" value="Genomic_DNA"/>
</dbReference>
<protein>
    <recommendedName>
        <fullName evidence="4">Aspartyl/asparaginy/proline hydroxylase domain-containing protein</fullName>
    </recommendedName>
</protein>
<evidence type="ECO:0000256" key="1">
    <source>
        <dbReference type="ARBA" id="ARBA00007730"/>
    </source>
</evidence>
<dbReference type="InterPro" id="IPR051821">
    <property type="entry name" value="Asp/Asn_beta-hydroxylase"/>
</dbReference>
<sequence length="258" mass="30106">FTACKSPDCVRCQKYLHVRQGARSKLQYYLRSKDSKPLTKVILALDDHVSPRKYTMQNPNVFYLPGISAKPWWNESEVLFNEDLDLLRRNFNDIKREFQEALKVQSSEECSRYWSQNDTESGKWNIFCFYNQGSKMRDNCLLCPKTCKLIEQLPHFMQNCIFGNALFSVLHPGTSIEEHYGPSNLRIRCHLGLDVPPRCALTVAKESKTWTEGQCLLFDDSFLHCAENKSDEERAVLMLDLWHPYLSQPERSALEHIF</sequence>
<feature type="non-terminal residue" evidence="5">
    <location>
        <position position="1"/>
    </location>
</feature>
<gene>
    <name evidence="5" type="ORF">CAPTEDRAFT_44878</name>
</gene>
<evidence type="ECO:0000256" key="3">
    <source>
        <dbReference type="ARBA" id="ARBA00023002"/>
    </source>
</evidence>
<reference evidence="7" key="1">
    <citation type="submission" date="2012-12" db="EMBL/GenBank/DDBJ databases">
        <authorList>
            <person name="Hellsten U."/>
            <person name="Grimwood J."/>
            <person name="Chapman J.A."/>
            <person name="Shapiro H."/>
            <person name="Aerts A."/>
            <person name="Otillar R.P."/>
            <person name="Terry A.Y."/>
            <person name="Boore J.L."/>
            <person name="Simakov O."/>
            <person name="Marletaz F."/>
            <person name="Cho S.-J."/>
            <person name="Edsinger-Gonzales E."/>
            <person name="Havlak P."/>
            <person name="Kuo D.-H."/>
            <person name="Larsson T."/>
            <person name="Lv J."/>
            <person name="Arendt D."/>
            <person name="Savage R."/>
            <person name="Osoegawa K."/>
            <person name="de Jong P."/>
            <person name="Lindberg D.R."/>
            <person name="Seaver E.C."/>
            <person name="Weisblat D.A."/>
            <person name="Putnam N.H."/>
            <person name="Grigoriev I.V."/>
            <person name="Rokhsar D.S."/>
        </authorList>
    </citation>
    <scope>NUCLEOTIDE SEQUENCE</scope>
    <source>
        <strain evidence="7">I ESC-2004</strain>
    </source>
</reference>
<dbReference type="InterPro" id="IPR007803">
    <property type="entry name" value="Asp/Arg/Pro-Hydrxlase"/>
</dbReference>
<organism evidence="5">
    <name type="scientific">Capitella teleta</name>
    <name type="common">Polychaete worm</name>
    <dbReference type="NCBI Taxonomy" id="283909"/>
    <lineage>
        <taxon>Eukaryota</taxon>
        <taxon>Metazoa</taxon>
        <taxon>Spiralia</taxon>
        <taxon>Lophotrochozoa</taxon>
        <taxon>Annelida</taxon>
        <taxon>Polychaeta</taxon>
        <taxon>Sedentaria</taxon>
        <taxon>Scolecida</taxon>
        <taxon>Capitellidae</taxon>
        <taxon>Capitella</taxon>
    </lineage>
</organism>
<dbReference type="EnsemblMetazoa" id="CapteT44878">
    <property type="protein sequence ID" value="CapteP44878"/>
    <property type="gene ID" value="CapteG44878"/>
</dbReference>
<dbReference type="Pfam" id="PF05118">
    <property type="entry name" value="Asp_Arg_Hydrox"/>
    <property type="match status" value="1"/>
</dbReference>
<evidence type="ECO:0000259" key="4">
    <source>
        <dbReference type="Pfam" id="PF05118"/>
    </source>
</evidence>
<dbReference type="Gene3D" id="2.60.120.330">
    <property type="entry name" value="B-lactam Antibiotic, Isopenicillin N Synthase, Chain"/>
    <property type="match status" value="1"/>
</dbReference>
<dbReference type="OMA" id="HIPSKDC"/>
<keyword evidence="7" id="KW-1185">Reference proteome</keyword>
<dbReference type="SUPFAM" id="SSF51197">
    <property type="entry name" value="Clavaminate synthase-like"/>
    <property type="match status" value="1"/>
</dbReference>
<evidence type="ECO:0000313" key="7">
    <source>
        <dbReference type="Proteomes" id="UP000014760"/>
    </source>
</evidence>
<reference evidence="5 7" key="2">
    <citation type="journal article" date="2013" name="Nature">
        <title>Insights into bilaterian evolution from three spiralian genomes.</title>
        <authorList>
            <person name="Simakov O."/>
            <person name="Marletaz F."/>
            <person name="Cho S.J."/>
            <person name="Edsinger-Gonzales E."/>
            <person name="Havlak P."/>
            <person name="Hellsten U."/>
            <person name="Kuo D.H."/>
            <person name="Larsson T."/>
            <person name="Lv J."/>
            <person name="Arendt D."/>
            <person name="Savage R."/>
            <person name="Osoegawa K."/>
            <person name="de Jong P."/>
            <person name="Grimwood J."/>
            <person name="Chapman J.A."/>
            <person name="Shapiro H."/>
            <person name="Aerts A."/>
            <person name="Otillar R.P."/>
            <person name="Terry A.Y."/>
            <person name="Boore J.L."/>
            <person name="Grigoriev I.V."/>
            <person name="Lindberg D.R."/>
            <person name="Seaver E.C."/>
            <person name="Weisblat D.A."/>
            <person name="Putnam N.H."/>
            <person name="Rokhsar D.S."/>
        </authorList>
    </citation>
    <scope>NUCLEOTIDE SEQUENCE</scope>
    <source>
        <strain evidence="5 7">I ESC-2004</strain>
    </source>
</reference>
<feature type="non-terminal residue" evidence="5">
    <location>
        <position position="258"/>
    </location>
</feature>
<dbReference type="GO" id="GO:0016020">
    <property type="term" value="C:membrane"/>
    <property type="evidence" value="ECO:0007669"/>
    <property type="project" value="TreeGrafter"/>
</dbReference>